<proteinExistence type="predicted"/>
<dbReference type="EMBL" id="BPRB01000189">
    <property type="protein sequence ID" value="GJE61114.1"/>
    <property type="molecule type" value="Genomic_DNA"/>
</dbReference>
<dbReference type="InterPro" id="IPR006517">
    <property type="entry name" value="Phage_terminase_lsu-like_C"/>
</dbReference>
<dbReference type="NCBIfam" id="TIGR01630">
    <property type="entry name" value="psiM2_ORF9"/>
    <property type="match status" value="1"/>
</dbReference>
<reference evidence="3" key="1">
    <citation type="journal article" date="2021" name="Front. Microbiol.">
        <title>Comprehensive Comparative Genomics and Phenotyping of Methylobacterium Species.</title>
        <authorList>
            <person name="Alessa O."/>
            <person name="Ogura Y."/>
            <person name="Fujitani Y."/>
            <person name="Takami H."/>
            <person name="Hayashi T."/>
            <person name="Sahin N."/>
            <person name="Tani A."/>
        </authorList>
    </citation>
    <scope>NUCLEOTIDE SEQUENCE</scope>
    <source>
        <strain evidence="3">DSM 23632</strain>
    </source>
</reference>
<dbReference type="Proteomes" id="UP001055057">
    <property type="component" value="Unassembled WGS sequence"/>
</dbReference>
<gene>
    <name evidence="3" type="ORF">MPOCJGCO_3235</name>
</gene>
<sequence>MTRPELLDHILREDLGFFLQKAFGTVVQGDSYEPNWHLDAITHHLEEVMAGRIRRLIITVPPRSGKSLCASVAFPAWMLGRDPTKRIICVSYAQELSSKLSNQTRQLMRAPWYQRVFPDTRLGGAKNTESEFETTRGGFRMATSVGGVLTGRGGHVIILDDPIKPADAMSESVRTGTNEWYDMTLLSRLDNKTEGAIILVMQRLHVDDLAGHLLDRGGWTHLNLPAIAETDQIIPIAPCKVHRRRTGELLHPEREPMAVLDELKRALGSFTFAAQYQQEPVPAGGNMFNLAWFPRYSEGLSPGAYGDDEVYQSWDTASKGGELNDYSVCTTWLVRRGAYYLLDVFRERLGYPELRRKVIELNQRWRPNGVLIEDKASGEQLVQDLRNNGDVFAIPVQPKGDKLVRADSQAACVEGGRVLLPERAAWLGEFEKEVLAFPYCRHDDQVDAMSQFLIWTRDELDAGPRIRWLDDDDDY</sequence>
<keyword evidence="1" id="KW-1188">Viral release from host cell</keyword>
<accession>A0ABQ4U2P6</accession>
<evidence type="ECO:0000259" key="2">
    <source>
        <dbReference type="Pfam" id="PF17289"/>
    </source>
</evidence>
<evidence type="ECO:0000313" key="3">
    <source>
        <dbReference type="EMBL" id="GJE61114.1"/>
    </source>
</evidence>
<protein>
    <recommendedName>
        <fullName evidence="2">Terminase large subunit gp17-like C-terminal domain-containing protein</fullName>
    </recommendedName>
</protein>
<dbReference type="Pfam" id="PF17289">
    <property type="entry name" value="Terminase_6C"/>
    <property type="match status" value="1"/>
</dbReference>
<dbReference type="InterPro" id="IPR035421">
    <property type="entry name" value="Terminase_6C"/>
</dbReference>
<dbReference type="RefSeq" id="WP_238183689.1">
    <property type="nucleotide sequence ID" value="NZ_BPRB01000189.1"/>
</dbReference>
<feature type="domain" description="Terminase large subunit gp17-like C-terminal" evidence="2">
    <location>
        <begin position="313"/>
        <end position="453"/>
    </location>
</feature>
<comment type="caution">
    <text evidence="3">The sequence shown here is derived from an EMBL/GenBank/DDBJ whole genome shotgun (WGS) entry which is preliminary data.</text>
</comment>
<name>A0ABQ4U2P6_9HYPH</name>
<dbReference type="Gene3D" id="3.40.50.300">
    <property type="entry name" value="P-loop containing nucleotide triphosphate hydrolases"/>
    <property type="match status" value="1"/>
</dbReference>
<evidence type="ECO:0000256" key="1">
    <source>
        <dbReference type="ARBA" id="ARBA00022612"/>
    </source>
</evidence>
<dbReference type="Gene3D" id="3.30.420.240">
    <property type="match status" value="1"/>
</dbReference>
<reference evidence="3" key="2">
    <citation type="submission" date="2021-08" db="EMBL/GenBank/DDBJ databases">
        <authorList>
            <person name="Tani A."/>
            <person name="Ola A."/>
            <person name="Ogura Y."/>
            <person name="Katsura K."/>
            <person name="Hayashi T."/>
        </authorList>
    </citation>
    <scope>NUCLEOTIDE SEQUENCE</scope>
    <source>
        <strain evidence="3">DSM 23632</strain>
    </source>
</reference>
<evidence type="ECO:0000313" key="4">
    <source>
        <dbReference type="Proteomes" id="UP001055057"/>
    </source>
</evidence>
<dbReference type="InterPro" id="IPR027417">
    <property type="entry name" value="P-loop_NTPase"/>
</dbReference>
<keyword evidence="4" id="KW-1185">Reference proteome</keyword>
<organism evidence="3 4">
    <name type="scientific">Methylobacterium trifolii</name>
    <dbReference type="NCBI Taxonomy" id="1003092"/>
    <lineage>
        <taxon>Bacteria</taxon>
        <taxon>Pseudomonadati</taxon>
        <taxon>Pseudomonadota</taxon>
        <taxon>Alphaproteobacteria</taxon>
        <taxon>Hyphomicrobiales</taxon>
        <taxon>Methylobacteriaceae</taxon>
        <taxon>Methylobacterium</taxon>
    </lineage>
</organism>